<keyword evidence="5 7" id="KW-0378">Hydrolase</keyword>
<dbReference type="EMBL" id="JASJQH010006953">
    <property type="protein sequence ID" value="KAK9722295.1"/>
    <property type="molecule type" value="Genomic_DNA"/>
</dbReference>
<evidence type="ECO:0000256" key="1">
    <source>
        <dbReference type="ARBA" id="ARBA00000707"/>
    </source>
</evidence>
<keyword evidence="6 7" id="KW-0788">Thiol protease</keyword>
<dbReference type="PRINTS" id="PR00707">
    <property type="entry name" value="UBCTHYDRLASE"/>
</dbReference>
<dbReference type="PANTHER" id="PTHR10589:SF16">
    <property type="entry name" value="UBIQUITIN CARBOXYL-TERMINAL HYDROLASE ISOZYME L5"/>
    <property type="match status" value="1"/>
</dbReference>
<keyword evidence="10" id="KW-0175">Coiled coil</keyword>
<dbReference type="InterPro" id="IPR041507">
    <property type="entry name" value="UCH_C"/>
</dbReference>
<evidence type="ECO:0000313" key="12">
    <source>
        <dbReference type="EMBL" id="KAK9722295.1"/>
    </source>
</evidence>
<evidence type="ECO:0000256" key="6">
    <source>
        <dbReference type="ARBA" id="ARBA00022807"/>
    </source>
</evidence>
<name>A0ABR2W782_9FUNG</name>
<evidence type="ECO:0000313" key="13">
    <source>
        <dbReference type="Proteomes" id="UP001479436"/>
    </source>
</evidence>
<evidence type="ECO:0000256" key="8">
    <source>
        <dbReference type="PROSITE-ProRule" id="PRU01393"/>
    </source>
</evidence>
<dbReference type="EC" id="3.4.19.12" evidence="7 9"/>
<keyword evidence="3 7" id="KW-0645">Protease</keyword>
<organism evidence="12 13">
    <name type="scientific">Basidiobolus ranarum</name>
    <dbReference type="NCBI Taxonomy" id="34480"/>
    <lineage>
        <taxon>Eukaryota</taxon>
        <taxon>Fungi</taxon>
        <taxon>Fungi incertae sedis</taxon>
        <taxon>Zoopagomycota</taxon>
        <taxon>Entomophthoromycotina</taxon>
        <taxon>Basidiobolomycetes</taxon>
        <taxon>Basidiobolales</taxon>
        <taxon>Basidiobolaceae</taxon>
        <taxon>Basidiobolus</taxon>
    </lineage>
</organism>
<comment type="similarity">
    <text evidence="2 7 8 9">Belongs to the peptidase C12 family.</text>
</comment>
<dbReference type="PANTHER" id="PTHR10589">
    <property type="entry name" value="UBIQUITIN CARBOXYL-TERMINAL HYDROLASE"/>
    <property type="match status" value="1"/>
</dbReference>
<keyword evidence="13" id="KW-1185">Reference proteome</keyword>
<keyword evidence="4 7" id="KW-0833">Ubl conjugation pathway</keyword>
<evidence type="ECO:0000256" key="7">
    <source>
        <dbReference type="PIRNR" id="PIRNR038120"/>
    </source>
</evidence>
<evidence type="ECO:0000256" key="9">
    <source>
        <dbReference type="RuleBase" id="RU361215"/>
    </source>
</evidence>
<dbReference type="InterPro" id="IPR017390">
    <property type="entry name" value="Ubiquitinyl_hydrolase_UCH37"/>
</dbReference>
<dbReference type="PIRSF" id="PIRSF038120">
    <property type="entry name" value="Ubiquitinyl_hydrolase_UCH37"/>
    <property type="match status" value="1"/>
</dbReference>
<dbReference type="Pfam" id="PF01088">
    <property type="entry name" value="Peptidase_C12"/>
    <property type="match status" value="1"/>
</dbReference>
<evidence type="ECO:0000256" key="2">
    <source>
        <dbReference type="ARBA" id="ARBA00009326"/>
    </source>
</evidence>
<proteinExistence type="inferred from homology"/>
<feature type="coiled-coil region" evidence="10">
    <location>
        <begin position="227"/>
        <end position="287"/>
    </location>
</feature>
<protein>
    <recommendedName>
        <fullName evidence="7 9">Ubiquitin carboxyl-terminal hydrolase</fullName>
        <ecNumber evidence="7 9">3.4.19.12</ecNumber>
    </recommendedName>
</protein>
<dbReference type="InterPro" id="IPR038765">
    <property type="entry name" value="Papain-like_cys_pep_sf"/>
</dbReference>
<comment type="catalytic activity">
    <reaction evidence="1 7 8 9">
        <text>Thiol-dependent hydrolysis of ester, thioester, amide, peptide and isopeptide bonds formed by the C-terminal Gly of ubiquitin (a 76-residue protein attached to proteins as an intracellular targeting signal).</text>
        <dbReference type="EC" id="3.4.19.12"/>
    </reaction>
</comment>
<dbReference type="PROSITE" id="PS52049">
    <property type="entry name" value="ULD"/>
    <property type="match status" value="1"/>
</dbReference>
<feature type="site" description="Transition state stabilizer" evidence="8">
    <location>
        <position position="82"/>
    </location>
</feature>
<feature type="active site" description="Nucleophile" evidence="8">
    <location>
        <position position="88"/>
    </location>
</feature>
<evidence type="ECO:0000256" key="4">
    <source>
        <dbReference type="ARBA" id="ARBA00022786"/>
    </source>
</evidence>
<dbReference type="InterPro" id="IPR036959">
    <property type="entry name" value="Peptidase_C12_UCH_sf"/>
</dbReference>
<dbReference type="Pfam" id="PF18031">
    <property type="entry name" value="UCH_C"/>
    <property type="match status" value="1"/>
</dbReference>
<gene>
    <name evidence="12" type="ORF">K7432_002779</name>
</gene>
<comment type="caution">
    <text evidence="12">The sequence shown here is derived from an EMBL/GenBank/DDBJ whole genome shotgun (WGS) entry which is preliminary data.</text>
</comment>
<feature type="active site" description="Proton donor" evidence="8">
    <location>
        <position position="163"/>
    </location>
</feature>
<reference evidence="12 13" key="1">
    <citation type="submission" date="2023-04" db="EMBL/GenBank/DDBJ databases">
        <title>Genome of Basidiobolus ranarum AG-B5.</title>
        <authorList>
            <person name="Stajich J.E."/>
            <person name="Carter-House D."/>
            <person name="Gryganskyi A."/>
        </authorList>
    </citation>
    <scope>NUCLEOTIDE SEQUENCE [LARGE SCALE GENOMIC DNA]</scope>
    <source>
        <strain evidence="12 13">AG-B5</strain>
    </source>
</reference>
<evidence type="ECO:0000256" key="10">
    <source>
        <dbReference type="SAM" id="Coils"/>
    </source>
</evidence>
<sequence>MADGSWCLIESDPGVFTELISNMGVKGVRVEEVWSLDDETMNQLKQVYGLVFLFKWQSGESPSQPANISDRESDNGVFFAHQVINNACATQAILSILLNAKDIELGSELSNFKNFTGDFSPEMKGLAISNSDTIRSVHNSFARYDPFENETPLAATEKDDVFHFITYMPVNGTLYELDGLKPNPINLGSCTDTDWLQKIRPIIQDRMATYASSEIRFNLMAVTRDPVDLYCQEISELNSTLEQLEKKRSEGNSKELDEDIQKIQNQRAILQQELSFEEEKLQRWKKENARRRHNFIPLIYNLLKKLSETAELNNLLENAKTKN</sequence>
<accession>A0ABR2W782</accession>
<dbReference type="PROSITE" id="PS52048">
    <property type="entry name" value="UCH_DOMAIN"/>
    <property type="match status" value="1"/>
</dbReference>
<dbReference type="CDD" id="cd09617">
    <property type="entry name" value="Peptidase_C12_UCH37_BAP1"/>
    <property type="match status" value="1"/>
</dbReference>
<dbReference type="Proteomes" id="UP001479436">
    <property type="component" value="Unassembled WGS sequence"/>
</dbReference>
<evidence type="ECO:0000256" key="5">
    <source>
        <dbReference type="ARBA" id="ARBA00022801"/>
    </source>
</evidence>
<dbReference type="SUPFAM" id="SSF54001">
    <property type="entry name" value="Cysteine proteinases"/>
    <property type="match status" value="1"/>
</dbReference>
<evidence type="ECO:0000259" key="11">
    <source>
        <dbReference type="PROSITE" id="PS52048"/>
    </source>
</evidence>
<dbReference type="Gene3D" id="3.40.532.10">
    <property type="entry name" value="Peptidase C12, ubiquitin carboxyl-terminal hydrolase"/>
    <property type="match status" value="1"/>
</dbReference>
<dbReference type="InterPro" id="IPR001578">
    <property type="entry name" value="Peptidase_C12_UCH"/>
</dbReference>
<feature type="site" description="Important for enzyme activity" evidence="8">
    <location>
        <position position="178"/>
    </location>
</feature>
<feature type="domain" description="UCH catalytic" evidence="11">
    <location>
        <begin position="5"/>
        <end position="224"/>
    </location>
</feature>
<dbReference type="Gene3D" id="1.20.58.860">
    <property type="match status" value="1"/>
</dbReference>
<evidence type="ECO:0000256" key="3">
    <source>
        <dbReference type="ARBA" id="ARBA00022670"/>
    </source>
</evidence>